<dbReference type="InterPro" id="IPR029001">
    <property type="entry name" value="ITPase-like_fam"/>
</dbReference>
<dbReference type="SUPFAM" id="SSF52972">
    <property type="entry name" value="ITPase-like"/>
    <property type="match status" value="1"/>
</dbReference>
<evidence type="ECO:0000256" key="1">
    <source>
        <dbReference type="ARBA" id="ARBA00006678"/>
    </source>
</evidence>
<dbReference type="EC" id="3.6.1.66" evidence="18"/>
<dbReference type="GO" id="GO:0008033">
    <property type="term" value="P:tRNA processing"/>
    <property type="evidence" value="ECO:0007669"/>
    <property type="project" value="UniProtKB-UniRule"/>
</dbReference>
<dbReference type="GO" id="GO:0009117">
    <property type="term" value="P:nucleotide metabolic process"/>
    <property type="evidence" value="ECO:0007669"/>
    <property type="project" value="UniProtKB-KW"/>
</dbReference>
<comment type="catalytic activity">
    <reaction evidence="17">
        <text>tRNA(n+1) + phosphate = tRNA(n) + a ribonucleoside 5'-diphosphate</text>
        <dbReference type="Rhea" id="RHEA:10628"/>
        <dbReference type="Rhea" id="RHEA-COMP:17343"/>
        <dbReference type="Rhea" id="RHEA-COMP:17344"/>
        <dbReference type="ChEBI" id="CHEBI:43474"/>
        <dbReference type="ChEBI" id="CHEBI:57930"/>
        <dbReference type="ChEBI" id="CHEBI:173114"/>
        <dbReference type="EC" id="2.7.7.56"/>
    </reaction>
</comment>
<organism evidence="22 23">
    <name type="scientific">Peptoanaerobacter stomatis</name>
    <dbReference type="NCBI Taxonomy" id="796937"/>
    <lineage>
        <taxon>Bacteria</taxon>
        <taxon>Bacillati</taxon>
        <taxon>Bacillota</taxon>
        <taxon>Clostridia</taxon>
        <taxon>Peptostreptococcales</taxon>
        <taxon>Filifactoraceae</taxon>
        <taxon>Peptoanaerobacter</taxon>
    </lineage>
</organism>
<dbReference type="PROSITE" id="PS01277">
    <property type="entry name" value="RIBONUCLEASE_PH"/>
    <property type="match status" value="1"/>
</dbReference>
<feature type="binding site" evidence="17">
    <location>
        <position position="83"/>
    </location>
    <ligand>
        <name>phosphate</name>
        <dbReference type="ChEBI" id="CHEBI:43474"/>
        <note>substrate</note>
    </ligand>
</feature>
<evidence type="ECO:0000256" key="19">
    <source>
        <dbReference type="RuleBase" id="RU003781"/>
    </source>
</evidence>
<dbReference type="SUPFAM" id="SSF55666">
    <property type="entry name" value="Ribonuclease PH domain 2-like"/>
    <property type="match status" value="1"/>
</dbReference>
<dbReference type="GO" id="GO:0016075">
    <property type="term" value="P:rRNA catabolic process"/>
    <property type="evidence" value="ECO:0007669"/>
    <property type="project" value="UniProtKB-UniRule"/>
</dbReference>
<dbReference type="NCBIfam" id="TIGR01966">
    <property type="entry name" value="RNasePH"/>
    <property type="match status" value="1"/>
</dbReference>
<evidence type="ECO:0000256" key="14">
    <source>
        <dbReference type="ARBA" id="ARBA00023080"/>
    </source>
</evidence>
<evidence type="ECO:0000256" key="7">
    <source>
        <dbReference type="ARBA" id="ARBA00022694"/>
    </source>
</evidence>
<dbReference type="CDD" id="cd11362">
    <property type="entry name" value="RNase_PH_bact"/>
    <property type="match status" value="1"/>
</dbReference>
<dbReference type="CDD" id="cd00515">
    <property type="entry name" value="HAM1"/>
    <property type="match status" value="1"/>
</dbReference>
<evidence type="ECO:0000256" key="13">
    <source>
        <dbReference type="ARBA" id="ARBA00022884"/>
    </source>
</evidence>
<feature type="binding site" evidence="18">
    <location>
        <begin position="432"/>
        <end position="433"/>
    </location>
    <ligand>
        <name>substrate</name>
    </ligand>
</feature>
<evidence type="ECO:0000256" key="2">
    <source>
        <dbReference type="ARBA" id="ARBA00008023"/>
    </source>
</evidence>
<proteinExistence type="inferred from homology"/>
<feature type="binding site" evidence="18">
    <location>
        <position position="427"/>
    </location>
    <ligand>
        <name>substrate</name>
    </ligand>
</feature>
<feature type="binding site" evidence="17">
    <location>
        <begin position="121"/>
        <end position="123"/>
    </location>
    <ligand>
        <name>phosphate</name>
        <dbReference type="ChEBI" id="CHEBI:43474"/>
        <note>substrate</note>
    </ligand>
</feature>
<evidence type="ECO:0000256" key="15">
    <source>
        <dbReference type="ARBA" id="ARBA00051875"/>
    </source>
</evidence>
<dbReference type="BioCyc" id="EBAC796937-HMP:GMGH-920-MONOMER"/>
<evidence type="ECO:0000256" key="6">
    <source>
        <dbReference type="ARBA" id="ARBA00022679"/>
    </source>
</evidence>
<dbReference type="InterPro" id="IPR020568">
    <property type="entry name" value="Ribosomal_Su5_D2-typ_SF"/>
</dbReference>
<feature type="binding site" evidence="18">
    <location>
        <position position="289"/>
    </location>
    <ligand>
        <name>Mg(2+)</name>
        <dbReference type="ChEBI" id="CHEBI:18420"/>
    </ligand>
</feature>
<feature type="domain" description="Exoribonuclease phosphorolytic" evidence="21">
    <location>
        <begin position="155"/>
        <end position="221"/>
    </location>
</feature>
<feature type="domain" description="Exoribonuclease phosphorolytic" evidence="20">
    <location>
        <begin position="7"/>
        <end position="137"/>
    </location>
</feature>
<keyword evidence="11 18" id="KW-0378">Hydrolase</keyword>
<dbReference type="HAMAP" id="MF_01405">
    <property type="entry name" value="Non_canon_purine_NTPase"/>
    <property type="match status" value="1"/>
</dbReference>
<dbReference type="Pfam" id="PF01725">
    <property type="entry name" value="Ham1p_like"/>
    <property type="match status" value="1"/>
</dbReference>
<feature type="binding site" evidence="18">
    <location>
        <position position="319"/>
    </location>
    <ligand>
        <name>substrate</name>
    </ligand>
</feature>
<protein>
    <recommendedName>
        <fullName evidence="17 18">Multifunctional fusion protein</fullName>
    </recommendedName>
    <domain>
        <recommendedName>
            <fullName evidence="18">dITP/XTP pyrophosphatase</fullName>
            <ecNumber evidence="18">3.6.1.66</ecNumber>
        </recommendedName>
        <alternativeName>
            <fullName evidence="18">Non-canonical purine NTP pyrophosphatase</fullName>
        </alternativeName>
        <alternativeName>
            <fullName evidence="18">Non-standard purine NTP pyrophosphatase</fullName>
        </alternativeName>
        <alternativeName>
            <fullName evidence="18">Nucleoside-triphosphate diphosphatase</fullName>
        </alternativeName>
        <alternativeName>
            <fullName evidence="18">Nucleoside-triphosphate pyrophosphatase</fullName>
            <shortName evidence="18">NTPase</shortName>
        </alternativeName>
    </domain>
    <domain>
        <recommendedName>
            <fullName evidence="17">Ribonuclease PH</fullName>
            <shortName evidence="17">RNase PH</shortName>
            <ecNumber evidence="17">2.7.7.56</ecNumber>
        </recommendedName>
        <alternativeName>
            <fullName evidence="17">tRNA nucleotidyltransferase</fullName>
        </alternativeName>
    </domain>
</protein>
<dbReference type="InterPro" id="IPR036345">
    <property type="entry name" value="ExoRNase_PH_dom2_sf"/>
</dbReference>
<dbReference type="InterPro" id="IPR050080">
    <property type="entry name" value="RNase_PH"/>
</dbReference>
<sequence length="446" mass="50114">MQRANDELRNIKIIKNYTKYAEGSVLIEFGETKVICTASIEDKVPPFLKNTGTGWISAEYSMLPRSTKQRKLRDSTRGKVDGRSHEIQRLIGRSLRNAVDFKKLGERTIWIDCDVIQADGGTRTTSINGSFIALALAAKKLYDRKIISEFPINSFVSAISVGIVKDENVLDLCYEQDSNAQVDMNIVMNDKGAFIEIQGTGEQSPFSRDRLNDLLDLATKGNEKIIATQKEILGKEITELVLGETKKDIEIMIATGNEHKLDEIEKILDRYDIKHKSLSDYNLENVEVEENGETFEENALIKAREFSKRTGKICIADDSGLMVDALNGKPGVMSKRFTNEEPRDLKNNEKLLKSLMGLTLDQRTAKFVSVIALVYPDGKEYVFRGECKGKIGFTMAGSNGFGYDPLFLPDDNLARSKTFAQISQEVKNLISHRAKSLEKLEEFLKN</sequence>
<dbReference type="Pfam" id="PF03725">
    <property type="entry name" value="RNase_PH_C"/>
    <property type="match status" value="1"/>
</dbReference>
<evidence type="ECO:0000256" key="12">
    <source>
        <dbReference type="ARBA" id="ARBA00022842"/>
    </source>
</evidence>
<evidence type="ECO:0000256" key="8">
    <source>
        <dbReference type="ARBA" id="ARBA00022695"/>
    </source>
</evidence>
<comment type="similarity">
    <text evidence="2 18 19">Belongs to the HAM1 NTPase family.</text>
</comment>
<evidence type="ECO:0000256" key="5">
    <source>
        <dbReference type="ARBA" id="ARBA00022555"/>
    </source>
</evidence>
<comment type="function">
    <text evidence="18">Pyrophosphatase that catalyzes the hydrolysis of nucleoside triphosphates to their monophosphate derivatives, with a high preference for the non-canonical purine nucleotides XTP (xanthosine triphosphate), dITP (deoxyinosine triphosphate) and ITP. Seems to function as a house-cleaning enzyme that removes non-canonical purine nucleotides from the nucleotide pool, thus preventing their incorporation into DNA/RNA and avoiding chromosomal lesions.</text>
</comment>
<feature type="binding site" evidence="18">
    <location>
        <position position="318"/>
    </location>
    <ligand>
        <name>Mg(2+)</name>
        <dbReference type="ChEBI" id="CHEBI:18420"/>
    </ligand>
</feature>
<keyword evidence="7 17" id="KW-0819">tRNA processing</keyword>
<keyword evidence="14 18" id="KW-0546">Nucleotide metabolism</keyword>
<comment type="catalytic activity">
    <reaction evidence="16 18">
        <text>XTP + H2O = XMP + diphosphate + H(+)</text>
        <dbReference type="Rhea" id="RHEA:28610"/>
        <dbReference type="ChEBI" id="CHEBI:15377"/>
        <dbReference type="ChEBI" id="CHEBI:15378"/>
        <dbReference type="ChEBI" id="CHEBI:33019"/>
        <dbReference type="ChEBI" id="CHEBI:57464"/>
        <dbReference type="ChEBI" id="CHEBI:61314"/>
        <dbReference type="EC" id="3.6.1.66"/>
    </reaction>
</comment>
<dbReference type="RefSeq" id="WP_009525153.1">
    <property type="nucleotide sequence ID" value="NZ_JBQMYE010000004.1"/>
</dbReference>
<dbReference type="FunFam" id="3.30.230.70:FF:000003">
    <property type="entry name" value="Ribonuclease PH"/>
    <property type="match status" value="1"/>
</dbReference>
<dbReference type="PATRIC" id="fig|796937.3.peg.2155"/>
<comment type="catalytic activity">
    <reaction evidence="18">
        <text>ITP + H2O = IMP + diphosphate + H(+)</text>
        <dbReference type="Rhea" id="RHEA:29399"/>
        <dbReference type="ChEBI" id="CHEBI:15377"/>
        <dbReference type="ChEBI" id="CHEBI:15378"/>
        <dbReference type="ChEBI" id="CHEBI:33019"/>
        <dbReference type="ChEBI" id="CHEBI:58053"/>
        <dbReference type="ChEBI" id="CHEBI:61402"/>
        <dbReference type="EC" id="3.6.1.66"/>
    </reaction>
</comment>
<keyword evidence="10 18" id="KW-0547">Nucleotide-binding</keyword>
<dbReference type="InterPro" id="IPR020922">
    <property type="entry name" value="dITP/XTP_pyrophosphatase"/>
</dbReference>
<comment type="catalytic activity">
    <reaction evidence="15 18">
        <text>dITP + H2O = dIMP + diphosphate + H(+)</text>
        <dbReference type="Rhea" id="RHEA:28342"/>
        <dbReference type="ChEBI" id="CHEBI:15377"/>
        <dbReference type="ChEBI" id="CHEBI:15378"/>
        <dbReference type="ChEBI" id="CHEBI:33019"/>
        <dbReference type="ChEBI" id="CHEBI:61194"/>
        <dbReference type="ChEBI" id="CHEBI:61382"/>
        <dbReference type="EC" id="3.6.1.66"/>
    </reaction>
</comment>
<dbReference type="InterPro" id="IPR002637">
    <property type="entry name" value="RdgB/HAM1"/>
</dbReference>
<evidence type="ECO:0000256" key="11">
    <source>
        <dbReference type="ARBA" id="ARBA00022801"/>
    </source>
</evidence>
<comment type="caution">
    <text evidence="22">The sequence shown here is derived from an EMBL/GenBank/DDBJ whole genome shotgun (WGS) entry which is preliminary data.</text>
</comment>
<dbReference type="GO" id="GO:0000049">
    <property type="term" value="F:tRNA binding"/>
    <property type="evidence" value="ECO:0007669"/>
    <property type="project" value="UniProtKB-UniRule"/>
</dbReference>
<dbReference type="GO" id="GO:0000166">
    <property type="term" value="F:nucleotide binding"/>
    <property type="evidence" value="ECO:0007669"/>
    <property type="project" value="UniProtKB-KW"/>
</dbReference>
<evidence type="ECO:0000259" key="20">
    <source>
        <dbReference type="Pfam" id="PF01138"/>
    </source>
</evidence>
<dbReference type="Gene3D" id="3.90.950.10">
    <property type="match status" value="1"/>
</dbReference>
<dbReference type="InterPro" id="IPR018336">
    <property type="entry name" value="RNase_PH_CS"/>
</dbReference>
<evidence type="ECO:0000256" key="9">
    <source>
        <dbReference type="ARBA" id="ARBA00022723"/>
    </source>
</evidence>
<comment type="cofactor">
    <cofactor evidence="18">
        <name>Mg(2+)</name>
        <dbReference type="ChEBI" id="CHEBI:18420"/>
    </cofactor>
    <text evidence="18">Binds 1 Mg(2+) ion per subunit.</text>
</comment>
<keyword evidence="5 17" id="KW-0820">tRNA-binding</keyword>
<dbReference type="NCBIfam" id="TIGR00042">
    <property type="entry name" value="RdgB/HAM1 family non-canonical purine NTP pyrophosphatase"/>
    <property type="match status" value="1"/>
</dbReference>
<dbReference type="PANTHER" id="PTHR11953">
    <property type="entry name" value="EXOSOME COMPLEX COMPONENT"/>
    <property type="match status" value="1"/>
</dbReference>
<dbReference type="GO" id="GO:0000175">
    <property type="term" value="F:3'-5'-RNA exonuclease activity"/>
    <property type="evidence" value="ECO:0007669"/>
    <property type="project" value="UniProtKB-UniRule"/>
</dbReference>
<dbReference type="Proteomes" id="UP000006437">
    <property type="component" value="Unassembled WGS sequence"/>
</dbReference>
<evidence type="ECO:0000256" key="18">
    <source>
        <dbReference type="HAMAP-Rule" id="MF_01405"/>
    </source>
</evidence>
<keyword evidence="8 17" id="KW-0548">Nucleotidyltransferase</keyword>
<keyword evidence="13" id="KW-0694">RNA-binding</keyword>
<dbReference type="GO" id="GO:0031125">
    <property type="term" value="P:rRNA 3'-end processing"/>
    <property type="evidence" value="ECO:0007669"/>
    <property type="project" value="UniProtKB-ARBA"/>
</dbReference>
<feature type="binding site" evidence="18">
    <location>
        <begin position="401"/>
        <end position="404"/>
    </location>
    <ligand>
        <name>substrate</name>
    </ligand>
</feature>
<evidence type="ECO:0000313" key="22">
    <source>
        <dbReference type="EMBL" id="EHL09926.1"/>
    </source>
</evidence>
<evidence type="ECO:0000256" key="3">
    <source>
        <dbReference type="ARBA" id="ARBA00011738"/>
    </source>
</evidence>
<feature type="active site" description="Proton acceptor" evidence="18">
    <location>
        <position position="318"/>
    </location>
</feature>
<dbReference type="GO" id="GO:0036222">
    <property type="term" value="F:XTP diphosphatase activity"/>
    <property type="evidence" value="ECO:0007669"/>
    <property type="project" value="UniProtKB-UniRule"/>
</dbReference>
<dbReference type="GO" id="GO:0009146">
    <property type="term" value="P:purine nucleoside triphosphate catabolic process"/>
    <property type="evidence" value="ECO:0007669"/>
    <property type="project" value="UniProtKB-UniRule"/>
</dbReference>
<dbReference type="Pfam" id="PF01138">
    <property type="entry name" value="RNase_PH"/>
    <property type="match status" value="1"/>
</dbReference>
<dbReference type="GO" id="GO:0046872">
    <property type="term" value="F:metal ion binding"/>
    <property type="evidence" value="ECO:0007669"/>
    <property type="project" value="UniProtKB-KW"/>
</dbReference>
<keyword evidence="6 17" id="KW-0808">Transferase</keyword>
<dbReference type="AlphaFoldDB" id="G9X3G1"/>
<comment type="function">
    <text evidence="17">Phosphorolytic 3'-5' exoribonuclease that plays an important role in tRNA 3'-end maturation. Removes nucleotide residues following the 3'-CCA terminus of tRNAs; can also add nucleotides to the ends of RNA molecules by using nucleoside diphosphates as substrates, but this may not be physiologically important. Probably plays a role in initiation of 16S rRNA degradation (leading to ribosome degradation) during starvation.</text>
</comment>
<dbReference type="Gene3D" id="3.30.230.70">
    <property type="entry name" value="GHMP Kinase, N-terminal domain"/>
    <property type="match status" value="1"/>
</dbReference>
<evidence type="ECO:0000256" key="10">
    <source>
        <dbReference type="ARBA" id="ARBA00022741"/>
    </source>
</evidence>
<evidence type="ECO:0000256" key="4">
    <source>
        <dbReference type="ARBA" id="ARBA00022552"/>
    </source>
</evidence>
<comment type="similarity">
    <text evidence="1 17">Belongs to the RNase PH family.</text>
</comment>
<evidence type="ECO:0000259" key="21">
    <source>
        <dbReference type="Pfam" id="PF03725"/>
    </source>
</evidence>
<keyword evidence="9 18" id="KW-0479">Metal-binding</keyword>
<dbReference type="InterPro" id="IPR001247">
    <property type="entry name" value="ExoRNase_PH_dom1"/>
</dbReference>
<keyword evidence="4 17" id="KW-0698">rRNA processing</keyword>
<dbReference type="GO" id="GO:0036220">
    <property type="term" value="F:ITP diphosphatase activity"/>
    <property type="evidence" value="ECO:0007669"/>
    <property type="project" value="UniProtKB-UniRule"/>
</dbReference>
<dbReference type="EC" id="2.7.7.56" evidence="17"/>
<dbReference type="SUPFAM" id="SSF54211">
    <property type="entry name" value="Ribosomal protein S5 domain 2-like"/>
    <property type="match status" value="1"/>
</dbReference>
<comment type="subunit">
    <text evidence="3 18">Homodimer.</text>
</comment>
<dbReference type="HOGENOM" id="CLU_046108_1_1_9"/>
<evidence type="ECO:0000313" key="23">
    <source>
        <dbReference type="Proteomes" id="UP000006437"/>
    </source>
</evidence>
<feature type="binding site" evidence="18">
    <location>
        <begin position="255"/>
        <end position="260"/>
    </location>
    <ligand>
        <name>substrate</name>
    </ligand>
</feature>
<dbReference type="InterPro" id="IPR015847">
    <property type="entry name" value="ExoRNase_PH_dom2"/>
</dbReference>
<reference evidence="22 23" key="1">
    <citation type="submission" date="2011-08" db="EMBL/GenBank/DDBJ databases">
        <title>The Genome Sequence of Eubacteriaceae bacterium ACC19a.</title>
        <authorList>
            <consortium name="The Broad Institute Genome Sequencing Platform"/>
            <person name="Earl A."/>
            <person name="Ward D."/>
            <person name="Feldgarden M."/>
            <person name="Gevers D."/>
            <person name="Sizova M."/>
            <person name="Hazen A."/>
            <person name="Epstein S."/>
            <person name="Young S.K."/>
            <person name="Zeng Q."/>
            <person name="Gargeya S."/>
            <person name="Fitzgerald M."/>
            <person name="Haas B."/>
            <person name="Abouelleil A."/>
            <person name="Alvarado L."/>
            <person name="Arachchi H.M."/>
            <person name="Berlin A."/>
            <person name="Brown A."/>
            <person name="Chapman S.B."/>
            <person name="Chen Z."/>
            <person name="Dunbar C."/>
            <person name="Freedman E."/>
            <person name="Gearin G."/>
            <person name="Gellesch M."/>
            <person name="Goldberg J."/>
            <person name="Griggs A."/>
            <person name="Gujja S."/>
            <person name="Heiman D."/>
            <person name="Howarth C."/>
            <person name="Larson L."/>
            <person name="Lui A."/>
            <person name="MacDonald P.J.P."/>
            <person name="Montmayeur A."/>
            <person name="Murphy C."/>
            <person name="Neiman D."/>
            <person name="Pearson M."/>
            <person name="Priest M."/>
            <person name="Roberts A."/>
            <person name="Saif S."/>
            <person name="Shea T."/>
            <person name="Shenoy N."/>
            <person name="Sisk P."/>
            <person name="Stolte C."/>
            <person name="Sykes S."/>
            <person name="Wortman J."/>
            <person name="Nusbaum C."/>
            <person name="Birren B."/>
        </authorList>
    </citation>
    <scope>NUCLEOTIDE SEQUENCE [LARGE SCALE GENOMIC DNA]</scope>
    <source>
        <strain evidence="22 23">ACC19a</strain>
    </source>
</reference>
<dbReference type="GO" id="GO:0009022">
    <property type="term" value="F:tRNA nucleotidyltransferase activity"/>
    <property type="evidence" value="ECO:0007669"/>
    <property type="project" value="UniProtKB-UniRule"/>
</dbReference>
<evidence type="ECO:0000256" key="16">
    <source>
        <dbReference type="ARBA" id="ARBA00052017"/>
    </source>
</evidence>
<dbReference type="EMBL" id="AFZE01000058">
    <property type="protein sequence ID" value="EHL09926.1"/>
    <property type="molecule type" value="Genomic_DNA"/>
</dbReference>
<dbReference type="InterPro" id="IPR027408">
    <property type="entry name" value="PNPase/RNase_PH_dom_sf"/>
</dbReference>
<dbReference type="InterPro" id="IPR002381">
    <property type="entry name" value="RNase_PH_bac-type"/>
</dbReference>
<dbReference type="PANTHER" id="PTHR11953:SF0">
    <property type="entry name" value="EXOSOME COMPLEX COMPONENT RRP41"/>
    <property type="match status" value="1"/>
</dbReference>
<gene>
    <name evidence="17" type="primary">rph</name>
    <name evidence="22" type="ORF">HMPREF9629_00918</name>
</gene>
<name>G9X3G1_9FIRM</name>
<keyword evidence="12 18" id="KW-0460">Magnesium</keyword>
<evidence type="ECO:0000256" key="17">
    <source>
        <dbReference type="HAMAP-Rule" id="MF_00564"/>
    </source>
</evidence>
<dbReference type="FunFam" id="3.90.950.10:FF:000001">
    <property type="entry name" value="dITP/XTP pyrophosphatase"/>
    <property type="match status" value="1"/>
</dbReference>
<comment type="subunit">
    <text evidence="17">Homohexameric ring arranged as a trimer of dimers.</text>
</comment>
<dbReference type="GO" id="GO:0017111">
    <property type="term" value="F:ribonucleoside triphosphate phosphatase activity"/>
    <property type="evidence" value="ECO:0007669"/>
    <property type="project" value="InterPro"/>
</dbReference>
<accession>G9X3G1</accession>
<dbReference type="HAMAP" id="MF_00564">
    <property type="entry name" value="RNase_PH"/>
    <property type="match status" value="1"/>
</dbReference>
<dbReference type="GO" id="GO:0035870">
    <property type="term" value="F:dITP diphosphatase activity"/>
    <property type="evidence" value="ECO:0007669"/>
    <property type="project" value="UniProtKB-UniRule"/>
</dbReference>